<keyword evidence="2" id="KW-0472">Membrane</keyword>
<keyword evidence="2" id="KW-1133">Transmembrane helix</keyword>
<feature type="compositionally biased region" description="Polar residues" evidence="1">
    <location>
        <begin position="1"/>
        <end position="10"/>
    </location>
</feature>
<feature type="transmembrane region" description="Helical" evidence="2">
    <location>
        <begin position="82"/>
        <end position="102"/>
    </location>
</feature>
<evidence type="ECO:0000313" key="3">
    <source>
        <dbReference type="EMBL" id="PRD16905.1"/>
    </source>
</evidence>
<sequence length="103" mass="11297">MSDNIYQLNGGTPRRPGNFQGGGNGGDMDNLIKRVELLEKDTHQIRVDVATLSERSKSFATKEDVQLIRTDMQKEIASQTKWLATTIIAVAGVSLAVAKYLFG</sequence>
<dbReference type="OrthoDB" id="6537388at2"/>
<gene>
    <name evidence="3" type="ORF">CQW29_04360</name>
</gene>
<evidence type="ECO:0000256" key="2">
    <source>
        <dbReference type="SAM" id="Phobius"/>
    </source>
</evidence>
<feature type="region of interest" description="Disordered" evidence="1">
    <location>
        <begin position="1"/>
        <end position="25"/>
    </location>
</feature>
<evidence type="ECO:0000313" key="4">
    <source>
        <dbReference type="Proteomes" id="UP000239181"/>
    </source>
</evidence>
<dbReference type="Proteomes" id="UP000239181">
    <property type="component" value="Unassembled WGS sequence"/>
</dbReference>
<dbReference type="AlphaFoldDB" id="A0A2S9IGK2"/>
<organism evidence="3 4">
    <name type="scientific">Pantoea coffeiphila</name>
    <dbReference type="NCBI Taxonomy" id="1465635"/>
    <lineage>
        <taxon>Bacteria</taxon>
        <taxon>Pseudomonadati</taxon>
        <taxon>Pseudomonadota</taxon>
        <taxon>Gammaproteobacteria</taxon>
        <taxon>Enterobacterales</taxon>
        <taxon>Erwiniaceae</taxon>
        <taxon>Pantoea</taxon>
    </lineage>
</organism>
<name>A0A2S9IGK2_9GAMM</name>
<reference evidence="3 4" key="1">
    <citation type="submission" date="2017-10" db="EMBL/GenBank/DDBJ databases">
        <title>Draft genome of two endophytic bacteria isolated from 'guarana' Paullinia cupana (Mart.) Ducke.</title>
        <authorList>
            <person name="Siqueira K.A."/>
            <person name="Liotti R.G."/>
            <person name="Mendes T.A."/>
            <person name="Soares M.A."/>
        </authorList>
    </citation>
    <scope>NUCLEOTIDE SEQUENCE [LARGE SCALE GENOMIC DNA]</scope>
    <source>
        <strain evidence="3 4">342</strain>
    </source>
</reference>
<dbReference type="RefSeq" id="WP_105591487.1">
    <property type="nucleotide sequence ID" value="NZ_PDET01000002.1"/>
</dbReference>
<evidence type="ECO:0008006" key="5">
    <source>
        <dbReference type="Google" id="ProtNLM"/>
    </source>
</evidence>
<keyword evidence="4" id="KW-1185">Reference proteome</keyword>
<proteinExistence type="predicted"/>
<dbReference type="EMBL" id="PDET01000002">
    <property type="protein sequence ID" value="PRD16905.1"/>
    <property type="molecule type" value="Genomic_DNA"/>
</dbReference>
<comment type="caution">
    <text evidence="3">The sequence shown here is derived from an EMBL/GenBank/DDBJ whole genome shotgun (WGS) entry which is preliminary data.</text>
</comment>
<protein>
    <recommendedName>
        <fullName evidence="5">Hemolysin XhlA</fullName>
    </recommendedName>
</protein>
<evidence type="ECO:0000256" key="1">
    <source>
        <dbReference type="SAM" id="MobiDB-lite"/>
    </source>
</evidence>
<keyword evidence="2" id="KW-0812">Transmembrane</keyword>
<accession>A0A2S9IGK2</accession>